<gene>
    <name evidence="2" type="ORF">BLGHR1_10055</name>
</gene>
<evidence type="ECO:0000259" key="1">
    <source>
        <dbReference type="SMART" id="SM00651"/>
    </source>
</evidence>
<accession>A0A383UHQ8</accession>
<name>A0A383UHQ8_BLUHO</name>
<reference evidence="2 3" key="1">
    <citation type="submission" date="2017-11" db="EMBL/GenBank/DDBJ databases">
        <authorList>
            <person name="Kracher B."/>
        </authorList>
    </citation>
    <scope>NUCLEOTIDE SEQUENCE [LARGE SCALE GENOMIC DNA]</scope>
    <source>
        <strain evidence="2 3">RACE1</strain>
    </source>
</reference>
<dbReference type="InterPro" id="IPR010920">
    <property type="entry name" value="LSM_dom_sf"/>
</dbReference>
<dbReference type="Proteomes" id="UP000275772">
    <property type="component" value="Unassembled WGS sequence"/>
</dbReference>
<dbReference type="SMART" id="SM00651">
    <property type="entry name" value="Sm"/>
    <property type="match status" value="1"/>
</dbReference>
<dbReference type="EMBL" id="UNSH01000001">
    <property type="protein sequence ID" value="SZE99304.1"/>
    <property type="molecule type" value="Genomic_DNA"/>
</dbReference>
<proteinExistence type="predicted"/>
<dbReference type="Pfam" id="PF01423">
    <property type="entry name" value="LSM"/>
    <property type="match status" value="1"/>
</dbReference>
<evidence type="ECO:0000313" key="2">
    <source>
        <dbReference type="EMBL" id="SZE99304.1"/>
    </source>
</evidence>
<feature type="domain" description="Sm" evidence="1">
    <location>
        <begin position="5"/>
        <end position="91"/>
    </location>
</feature>
<dbReference type="SUPFAM" id="SSF50182">
    <property type="entry name" value="Sm-like ribonucleoproteins"/>
    <property type="match status" value="1"/>
</dbReference>
<dbReference type="InterPro" id="IPR034110">
    <property type="entry name" value="LSMD1_Sm"/>
</dbReference>
<dbReference type="VEuPathDB" id="FungiDB:BLGHR1_10055"/>
<dbReference type="Gene3D" id="2.30.30.100">
    <property type="match status" value="1"/>
</dbReference>
<protein>
    <recommendedName>
        <fullName evidence="1">Sm domain-containing protein</fullName>
    </recommendedName>
</protein>
<dbReference type="GO" id="GO:0031417">
    <property type="term" value="C:NatC complex"/>
    <property type="evidence" value="ECO:0007669"/>
    <property type="project" value="InterPro"/>
</dbReference>
<dbReference type="InterPro" id="IPR050914">
    <property type="entry name" value="snRNP_SmB/NAA38-like"/>
</dbReference>
<dbReference type="InterPro" id="IPR001163">
    <property type="entry name" value="Sm_dom_euk/arc"/>
</dbReference>
<dbReference type="CDD" id="cd06168">
    <property type="entry name" value="LSMD1"/>
    <property type="match status" value="1"/>
</dbReference>
<dbReference type="PANTHER" id="PTHR10701">
    <property type="entry name" value="SMALL NUCLEAR RIBONUCLEOPROTEIN-ASSOCIATED PROTEIN B AND N"/>
    <property type="match status" value="1"/>
</dbReference>
<dbReference type="AlphaFoldDB" id="A0A383UHQ8"/>
<dbReference type="PANTHER" id="PTHR10701:SF5">
    <property type="entry name" value="N-ALPHA-ACETYLTRANSFERASE 38, NATC AUXILIARY SUBUNIT"/>
    <property type="match status" value="1"/>
</dbReference>
<evidence type="ECO:0000313" key="3">
    <source>
        <dbReference type="Proteomes" id="UP000275772"/>
    </source>
</evidence>
<organism evidence="2 3">
    <name type="scientific">Blumeria hordei</name>
    <name type="common">Barley powdery mildew</name>
    <name type="synonym">Blumeria graminis f. sp. hordei</name>
    <dbReference type="NCBI Taxonomy" id="2867405"/>
    <lineage>
        <taxon>Eukaryota</taxon>
        <taxon>Fungi</taxon>
        <taxon>Dikarya</taxon>
        <taxon>Ascomycota</taxon>
        <taxon>Pezizomycotina</taxon>
        <taxon>Leotiomycetes</taxon>
        <taxon>Erysiphales</taxon>
        <taxon>Erysiphaceae</taxon>
        <taxon>Blumeria</taxon>
    </lineage>
</organism>
<sequence length="110" mass="11945">MSAADYLSSLLGRSLRVTTSDERIFIGNFKSTDPDRNIILAQTYEYRLPPPPATATAAEAAAATSITVAATTSRYLSLIVLPGPHIRRIELDEFASQCRPRLGEPLGEPL</sequence>